<dbReference type="InterPro" id="IPR004358">
    <property type="entry name" value="Sig_transdc_His_kin-like_C"/>
</dbReference>
<dbReference type="PROSITE" id="PS01124">
    <property type="entry name" value="HTH_ARAC_FAMILY_2"/>
    <property type="match status" value="1"/>
</dbReference>
<dbReference type="SMART" id="SM00342">
    <property type="entry name" value="HTH_ARAC"/>
    <property type="match status" value="1"/>
</dbReference>
<dbReference type="PANTHER" id="PTHR43547">
    <property type="entry name" value="TWO-COMPONENT HISTIDINE KINASE"/>
    <property type="match status" value="1"/>
</dbReference>
<feature type="chain" id="PRO_5032858890" description="histidine kinase" evidence="14">
    <location>
        <begin position="20"/>
        <end position="1341"/>
    </location>
</feature>
<dbReference type="SUPFAM" id="SSF47384">
    <property type="entry name" value="Homodimeric domain of signal transducing histidine kinase"/>
    <property type="match status" value="1"/>
</dbReference>
<evidence type="ECO:0000256" key="9">
    <source>
        <dbReference type="ARBA" id="ARBA00023015"/>
    </source>
</evidence>
<feature type="signal peptide" evidence="14">
    <location>
        <begin position="1"/>
        <end position="19"/>
    </location>
</feature>
<evidence type="ECO:0000256" key="3">
    <source>
        <dbReference type="ARBA" id="ARBA00022553"/>
    </source>
</evidence>
<dbReference type="CDD" id="cd17574">
    <property type="entry name" value="REC_OmpR"/>
    <property type="match status" value="1"/>
</dbReference>
<dbReference type="InterPro" id="IPR003594">
    <property type="entry name" value="HATPase_dom"/>
</dbReference>
<evidence type="ECO:0000256" key="6">
    <source>
        <dbReference type="ARBA" id="ARBA00022777"/>
    </source>
</evidence>
<proteinExistence type="predicted"/>
<dbReference type="Gene3D" id="2.60.40.10">
    <property type="entry name" value="Immunoglobulins"/>
    <property type="match status" value="1"/>
</dbReference>
<dbReference type="InterPro" id="IPR011110">
    <property type="entry name" value="Reg_prop"/>
</dbReference>
<dbReference type="PANTHER" id="PTHR43547:SF2">
    <property type="entry name" value="HYBRID SIGNAL TRANSDUCTION HISTIDINE KINASE C"/>
    <property type="match status" value="1"/>
</dbReference>
<protein>
    <recommendedName>
        <fullName evidence="2">histidine kinase</fullName>
        <ecNumber evidence="2">2.7.13.3</ecNumber>
    </recommendedName>
</protein>
<dbReference type="CDD" id="cd00082">
    <property type="entry name" value="HisKA"/>
    <property type="match status" value="1"/>
</dbReference>
<dbReference type="InterPro" id="IPR018062">
    <property type="entry name" value="HTH_AraC-typ_CS"/>
</dbReference>
<dbReference type="SMART" id="SM00448">
    <property type="entry name" value="REC"/>
    <property type="match status" value="1"/>
</dbReference>
<organism evidence="18 19">
    <name type="scientific">Bacteroides reticulotermitis</name>
    <dbReference type="NCBI Taxonomy" id="1133319"/>
    <lineage>
        <taxon>Bacteria</taxon>
        <taxon>Pseudomonadati</taxon>
        <taxon>Bacteroidota</taxon>
        <taxon>Bacteroidia</taxon>
        <taxon>Bacteroidales</taxon>
        <taxon>Bacteroidaceae</taxon>
        <taxon>Bacteroides</taxon>
    </lineage>
</organism>
<dbReference type="InterPro" id="IPR005467">
    <property type="entry name" value="His_kinase_dom"/>
</dbReference>
<evidence type="ECO:0000256" key="13">
    <source>
        <dbReference type="SAM" id="Phobius"/>
    </source>
</evidence>
<keyword evidence="9" id="KW-0805">Transcription regulation</keyword>
<dbReference type="Pfam" id="PF02518">
    <property type="entry name" value="HATPase_c"/>
    <property type="match status" value="1"/>
</dbReference>
<dbReference type="InterPro" id="IPR013783">
    <property type="entry name" value="Ig-like_fold"/>
</dbReference>
<dbReference type="EC" id="2.7.13.3" evidence="2"/>
<dbReference type="GO" id="GO:0043565">
    <property type="term" value="F:sequence-specific DNA binding"/>
    <property type="evidence" value="ECO:0007669"/>
    <property type="project" value="InterPro"/>
</dbReference>
<dbReference type="Proteomes" id="UP000560658">
    <property type="component" value="Unassembled WGS sequence"/>
</dbReference>
<sequence>MKKHLSIFLLLFFSLTLQAYEGINFHVLDVRSGISDNYTQSLLHDKYGFMWFATRNGLNRYDGYHFKQYTTVQLGAYDNNVEWIAEDAQGIIWLKTPVNYCYYNREKDQMDNKIQIPLAKLNISSDVKQLFVDEDKNLWCVTADSILYYKFDQKKLFRLPIQPKIQIMDLACRNSQVYFLLSNGSIATVNWQSNQIEHETHIEWFSGFKHHIYMDTSLCLWLYATHGSSITCYSTKEQKWVNFPGQEKLCNGHNIITTVTDDGKGNVWIGTDNEGIYISRKYVNQFTQLHKESNKLFSLPSNHITCFFKDAEGIMWIGTSKQGVAYTSPDDIYFENYHCPGQEDVSCLLEDPEGNLWLGFDGEGIAKYEPKQKKYSYFKSSRSTIPSNLIVCSFLDSQKRIWWGSFGDGAFFYENGRFVSLKKLIRSKEQNFPLYIRRITEDINHNIWFATFTQGLYCLSPDGELTSYTMGNSILLTDYIADLSCADGRNLYIATGSGLYCMDVFSRKMEQLTENKSGQTIIQDNFANCIYQDSRGLLWIGGRKGVNIYNKNDDSLVHLTTENGISHPYIRAFVEDANKNMWITTDHGITHVYVVNDPNEKNMKFRCYPYFEEDGIGDFTFNNFSIIKNRQNEILIGGSGGYIKTKPRLSNRHHYDRQIVFTGLFLSNQRMDVGTTTSDGRVLLTKNIQLIKEITMNYSDTNFALEVSAMDYGNLHKLQYMYRLSEKEEWIKLEGNRIYFNKLSPGTHHLQVRVNEHQAGENSHTANLTIHVLPPIWLSVPAYISYFTILIFSMILLILQMRRKHKRVLQQQKHDMEVSQLHEMDEAKMRFFTNVSHDLRTPLSLIMIPLEKLLASRVTQTIKEDLELIYRNATTLLNEVNLLLDFRKLDQQKTQLSLSYGNLGEFIRETYTSFNALSSKSGIRLSLQVNAPEIEMNFDRNKIQRILLNLLSNAIKYNCEHGSVSITVDRIQLPDGEFAQIRVADTGIGIKDENKEKIFDRFFQEQHQTTTYVGSGIGLHIVKEYVTLHKGTIEVKDNTPRGSVFIVSLPIEGVAVPMDETFGTSPIKTEEKAEELPEMEKTGSKATLLIVEDNDDFRKFLIDCLKDHYQVFDAPNGKKALDVLALQPIQIVISDVMMPVMDGMELCREIKTDIRYSHIPIILLTARTAEEHVLSGLKEGADDYITKPFNLEILLLRIQKILKWTENNYEKFKTIDVSPSEITVSSLDEQLIEKSIRIVEQNIDNSEFSVEDLGTYVGMSRGHLYKKLMSITGKSPIEFIRILRIKRGRQLLEQGQSNIAQVAYQIGLSPKQFAKYFKEEFGCLPSEYDKAKKEQRPLNGQ</sequence>
<feature type="modified residue" description="4-aspartylphosphate" evidence="12">
    <location>
        <position position="1135"/>
    </location>
</feature>
<keyword evidence="13" id="KW-0812">Transmembrane</keyword>
<keyword evidence="13" id="KW-1133">Transmembrane helix</keyword>
<dbReference type="PROSITE" id="PS50110">
    <property type="entry name" value="RESPONSE_REGULATORY"/>
    <property type="match status" value="1"/>
</dbReference>
<keyword evidence="6 18" id="KW-0418">Kinase</keyword>
<keyword evidence="7" id="KW-0067">ATP-binding</keyword>
<evidence type="ECO:0000259" key="17">
    <source>
        <dbReference type="PROSITE" id="PS50110"/>
    </source>
</evidence>
<dbReference type="Pfam" id="PF00512">
    <property type="entry name" value="HisKA"/>
    <property type="match status" value="1"/>
</dbReference>
<dbReference type="Pfam" id="PF07494">
    <property type="entry name" value="Reg_prop"/>
    <property type="match status" value="3"/>
</dbReference>
<dbReference type="PRINTS" id="PR00344">
    <property type="entry name" value="BCTRLSENSOR"/>
</dbReference>
<evidence type="ECO:0000313" key="19">
    <source>
        <dbReference type="Proteomes" id="UP000560658"/>
    </source>
</evidence>
<evidence type="ECO:0000256" key="14">
    <source>
        <dbReference type="SAM" id="SignalP"/>
    </source>
</evidence>
<keyword evidence="19" id="KW-1185">Reference proteome</keyword>
<dbReference type="InterPro" id="IPR036890">
    <property type="entry name" value="HATPase_C_sf"/>
</dbReference>
<feature type="domain" description="Histidine kinase" evidence="16">
    <location>
        <begin position="834"/>
        <end position="1053"/>
    </location>
</feature>
<dbReference type="InterPro" id="IPR011006">
    <property type="entry name" value="CheY-like_superfamily"/>
</dbReference>
<dbReference type="Pfam" id="PF00072">
    <property type="entry name" value="Response_reg"/>
    <property type="match status" value="1"/>
</dbReference>
<dbReference type="EMBL" id="JACIER010000003">
    <property type="protein sequence ID" value="MBB4043341.1"/>
    <property type="molecule type" value="Genomic_DNA"/>
</dbReference>
<evidence type="ECO:0000256" key="10">
    <source>
        <dbReference type="ARBA" id="ARBA00023125"/>
    </source>
</evidence>
<keyword evidence="8" id="KW-0902">Two-component regulatory system</keyword>
<evidence type="ECO:0000256" key="2">
    <source>
        <dbReference type="ARBA" id="ARBA00012438"/>
    </source>
</evidence>
<keyword evidence="14" id="KW-0732">Signal</keyword>
<dbReference type="GO" id="GO:0000155">
    <property type="term" value="F:phosphorelay sensor kinase activity"/>
    <property type="evidence" value="ECO:0007669"/>
    <property type="project" value="InterPro"/>
</dbReference>
<dbReference type="Pfam" id="PF12833">
    <property type="entry name" value="HTH_18"/>
    <property type="match status" value="1"/>
</dbReference>
<feature type="domain" description="HTH araC/xylS-type" evidence="15">
    <location>
        <begin position="1233"/>
        <end position="1331"/>
    </location>
</feature>
<evidence type="ECO:0000259" key="16">
    <source>
        <dbReference type="PROSITE" id="PS50109"/>
    </source>
</evidence>
<keyword evidence="10" id="KW-0238">DNA-binding</keyword>
<dbReference type="InterPro" id="IPR018060">
    <property type="entry name" value="HTH_AraC"/>
</dbReference>
<evidence type="ECO:0000256" key="4">
    <source>
        <dbReference type="ARBA" id="ARBA00022679"/>
    </source>
</evidence>
<dbReference type="InterPro" id="IPR036097">
    <property type="entry name" value="HisK_dim/P_sf"/>
</dbReference>
<dbReference type="PROSITE" id="PS50109">
    <property type="entry name" value="HIS_KIN"/>
    <property type="match status" value="1"/>
</dbReference>
<gene>
    <name evidence="18" type="ORF">GGR06_001108</name>
</gene>
<dbReference type="InterPro" id="IPR009057">
    <property type="entry name" value="Homeodomain-like_sf"/>
</dbReference>
<dbReference type="SUPFAM" id="SSF46689">
    <property type="entry name" value="Homeodomain-like"/>
    <property type="match status" value="1"/>
</dbReference>
<reference evidence="18" key="1">
    <citation type="submission" date="2020-08" db="EMBL/GenBank/DDBJ databases">
        <title>Genomic Encyclopedia of Type Strains, Phase IV (KMG-IV): sequencing the most valuable type-strain genomes for metagenomic binning, comparative biology and taxonomic classification.</title>
        <authorList>
            <person name="Goeker M."/>
        </authorList>
    </citation>
    <scope>NUCLEOTIDE SEQUENCE [LARGE SCALE GENOMIC DNA]</scope>
    <source>
        <strain evidence="18">DSM 105720</strain>
    </source>
</reference>
<feature type="domain" description="Response regulatory" evidence="17">
    <location>
        <begin position="1087"/>
        <end position="1202"/>
    </location>
</feature>
<keyword evidence="11" id="KW-0804">Transcription</keyword>
<evidence type="ECO:0000256" key="12">
    <source>
        <dbReference type="PROSITE-ProRule" id="PRU00169"/>
    </source>
</evidence>
<dbReference type="RefSeq" id="WP_044159269.1">
    <property type="nucleotide sequence ID" value="NZ_JACIER010000003.1"/>
</dbReference>
<keyword evidence="4" id="KW-0808">Transferase</keyword>
<evidence type="ECO:0000256" key="11">
    <source>
        <dbReference type="ARBA" id="ARBA00023163"/>
    </source>
</evidence>
<evidence type="ECO:0000256" key="5">
    <source>
        <dbReference type="ARBA" id="ARBA00022741"/>
    </source>
</evidence>
<keyword evidence="5" id="KW-0547">Nucleotide-binding</keyword>
<dbReference type="GO" id="GO:0003700">
    <property type="term" value="F:DNA-binding transcription factor activity"/>
    <property type="evidence" value="ECO:0007669"/>
    <property type="project" value="InterPro"/>
</dbReference>
<name>A0A840CWU6_9BACE</name>
<dbReference type="InterPro" id="IPR015943">
    <property type="entry name" value="WD40/YVTN_repeat-like_dom_sf"/>
</dbReference>
<dbReference type="Gene3D" id="3.30.565.10">
    <property type="entry name" value="Histidine kinase-like ATPase, C-terminal domain"/>
    <property type="match status" value="1"/>
</dbReference>
<dbReference type="SUPFAM" id="SSF63829">
    <property type="entry name" value="Calcium-dependent phosphotriesterase"/>
    <property type="match status" value="2"/>
</dbReference>
<dbReference type="SMART" id="SM00388">
    <property type="entry name" value="HisKA"/>
    <property type="match status" value="1"/>
</dbReference>
<evidence type="ECO:0000256" key="1">
    <source>
        <dbReference type="ARBA" id="ARBA00000085"/>
    </source>
</evidence>
<dbReference type="InterPro" id="IPR001789">
    <property type="entry name" value="Sig_transdc_resp-reg_receiver"/>
</dbReference>
<keyword evidence="3 12" id="KW-0597">Phosphoprotein</keyword>
<keyword evidence="13" id="KW-0472">Membrane</keyword>
<evidence type="ECO:0000259" key="15">
    <source>
        <dbReference type="PROSITE" id="PS01124"/>
    </source>
</evidence>
<dbReference type="SUPFAM" id="SSF101898">
    <property type="entry name" value="NHL repeat"/>
    <property type="match status" value="1"/>
</dbReference>
<comment type="catalytic activity">
    <reaction evidence="1">
        <text>ATP + protein L-histidine = ADP + protein N-phospho-L-histidine.</text>
        <dbReference type="EC" id="2.7.13.3"/>
    </reaction>
</comment>
<dbReference type="Gene3D" id="3.40.50.2300">
    <property type="match status" value="1"/>
</dbReference>
<dbReference type="SUPFAM" id="SSF55874">
    <property type="entry name" value="ATPase domain of HSP90 chaperone/DNA topoisomerase II/histidine kinase"/>
    <property type="match status" value="1"/>
</dbReference>
<dbReference type="PROSITE" id="PS00041">
    <property type="entry name" value="HTH_ARAC_FAMILY_1"/>
    <property type="match status" value="1"/>
</dbReference>
<dbReference type="Gene3D" id="2.130.10.10">
    <property type="entry name" value="YVTN repeat-like/Quinoprotein amine dehydrogenase"/>
    <property type="match status" value="2"/>
</dbReference>
<evidence type="ECO:0000256" key="7">
    <source>
        <dbReference type="ARBA" id="ARBA00022840"/>
    </source>
</evidence>
<feature type="transmembrane region" description="Helical" evidence="13">
    <location>
        <begin position="776"/>
        <end position="799"/>
    </location>
</feature>
<dbReference type="GO" id="GO:0005524">
    <property type="term" value="F:ATP binding"/>
    <property type="evidence" value="ECO:0007669"/>
    <property type="project" value="UniProtKB-KW"/>
</dbReference>
<comment type="caution">
    <text evidence="18">The sequence shown here is derived from an EMBL/GenBank/DDBJ whole genome shotgun (WGS) entry which is preliminary data.</text>
</comment>
<dbReference type="Gene3D" id="1.10.10.60">
    <property type="entry name" value="Homeodomain-like"/>
    <property type="match status" value="1"/>
</dbReference>
<dbReference type="FunFam" id="3.30.565.10:FF:000037">
    <property type="entry name" value="Hybrid sensor histidine kinase/response regulator"/>
    <property type="match status" value="1"/>
</dbReference>
<accession>A0A840CWU6</accession>
<evidence type="ECO:0000313" key="18">
    <source>
        <dbReference type="EMBL" id="MBB4043341.1"/>
    </source>
</evidence>
<dbReference type="SMART" id="SM00387">
    <property type="entry name" value="HATPase_c"/>
    <property type="match status" value="1"/>
</dbReference>
<dbReference type="SUPFAM" id="SSF52172">
    <property type="entry name" value="CheY-like"/>
    <property type="match status" value="1"/>
</dbReference>
<dbReference type="Gene3D" id="1.10.287.130">
    <property type="match status" value="1"/>
</dbReference>
<dbReference type="InterPro" id="IPR003661">
    <property type="entry name" value="HisK_dim/P_dom"/>
</dbReference>
<evidence type="ECO:0000256" key="8">
    <source>
        <dbReference type="ARBA" id="ARBA00023012"/>
    </source>
</evidence>